<evidence type="ECO:0000259" key="8">
    <source>
        <dbReference type="Pfam" id="PF07559"/>
    </source>
</evidence>
<dbReference type="Pfam" id="PF06429">
    <property type="entry name" value="Flg_bbr_C"/>
    <property type="match status" value="1"/>
</dbReference>
<dbReference type="InterPro" id="IPR020013">
    <property type="entry name" value="Flagellar_FlgE/F/G"/>
</dbReference>
<sequence length="425" mass="43367">MAFDQGLSGLQAASTQLDVIGNNIANSSTVGFKESNIEFADVYANSLGGGGASAVGIGVSASDVSQQFTQGTISTDSNPLDIAIDGNGFFQVSTNGSIGYTRSGEFQLNENGAIVTSSGANLQGYNANANGVLNTGVTTNIVINSANLPPKITATVGTELNLNSSSPVLLSAGFDSTKPATYTYSTSVTVYDSLGNSHALQTYYVNNGIVAPSVEDQWSVFATVDGKPIGYTPPAAPVSVATLSFNSAGTLDPATTTPVTAPPFSVPLTIPLANGATTPQVVTISYTGTTQYGVSSGVNSQTQDGFASGQLTQFSAGADGVITGTYSNGQTQTLGQIVLDNFVNPSGLKSIGNNLWLASPTSGVPLLGTPGSGSLGTLQSDAVEDSTTDLTSELVNMITAQQDYQANAQTIKTEDQIIQTLVTLR</sequence>
<proteinExistence type="inferred from homology"/>
<dbReference type="SUPFAM" id="SSF117143">
    <property type="entry name" value="Flagellar hook protein flgE"/>
    <property type="match status" value="1"/>
</dbReference>
<dbReference type="InterPro" id="IPR053967">
    <property type="entry name" value="LlgE_F_G-like_D1"/>
</dbReference>
<evidence type="ECO:0000313" key="10">
    <source>
        <dbReference type="EMBL" id="PRC91827.1"/>
    </source>
</evidence>
<keyword evidence="4 5" id="KW-0975">Bacterial flagellum</keyword>
<dbReference type="Proteomes" id="UP000237839">
    <property type="component" value="Unassembled WGS sequence"/>
</dbReference>
<keyword evidence="10" id="KW-0969">Cilium</keyword>
<keyword evidence="10" id="KW-0282">Flagellum</keyword>
<comment type="function">
    <text evidence="5">A flexible structure which links the flagellar filament to the drive apparatus in the basal body.</text>
</comment>
<evidence type="ECO:0000313" key="11">
    <source>
        <dbReference type="Proteomes" id="UP000237839"/>
    </source>
</evidence>
<dbReference type="GO" id="GO:0005829">
    <property type="term" value="C:cytosol"/>
    <property type="evidence" value="ECO:0007669"/>
    <property type="project" value="TreeGrafter"/>
</dbReference>
<evidence type="ECO:0000259" key="9">
    <source>
        <dbReference type="Pfam" id="PF22692"/>
    </source>
</evidence>
<dbReference type="NCBIfam" id="NF004238">
    <property type="entry name" value="PRK05682.1-1"/>
    <property type="match status" value="1"/>
</dbReference>
<dbReference type="Pfam" id="PF00460">
    <property type="entry name" value="Flg_bb_rod"/>
    <property type="match status" value="1"/>
</dbReference>
<gene>
    <name evidence="10" type="ORF">S2091_3383</name>
</gene>
<dbReference type="OrthoDB" id="8578401at2"/>
<evidence type="ECO:0000256" key="5">
    <source>
        <dbReference type="RuleBase" id="RU362116"/>
    </source>
</evidence>
<evidence type="ECO:0000256" key="4">
    <source>
        <dbReference type="ARBA" id="ARBA00023143"/>
    </source>
</evidence>
<dbReference type="InterPro" id="IPR011491">
    <property type="entry name" value="FlgE_D2"/>
</dbReference>
<dbReference type="GO" id="GO:0009424">
    <property type="term" value="C:bacterial-type flagellum hook"/>
    <property type="evidence" value="ECO:0007669"/>
    <property type="project" value="TreeGrafter"/>
</dbReference>
<dbReference type="InterPro" id="IPR019776">
    <property type="entry name" value="Flagellar_basal_body_rod_CS"/>
</dbReference>
<keyword evidence="11" id="KW-1185">Reference proteome</keyword>
<dbReference type="PANTHER" id="PTHR30435:SF1">
    <property type="entry name" value="FLAGELLAR HOOK PROTEIN FLGE"/>
    <property type="match status" value="1"/>
</dbReference>
<accession>A0A2S9GVS7</accession>
<protein>
    <recommendedName>
        <fullName evidence="3 5">Flagellar hook protein FlgE</fullName>
    </recommendedName>
</protein>
<comment type="similarity">
    <text evidence="2 5">Belongs to the flagella basal body rod proteins family.</text>
</comment>
<dbReference type="InterPro" id="IPR037058">
    <property type="entry name" value="Falgellar_hook_FlgE_sf"/>
</dbReference>
<dbReference type="InterPro" id="IPR010930">
    <property type="entry name" value="Flg_bb/hook_C_dom"/>
</dbReference>
<comment type="caution">
    <text evidence="10">The sequence shown here is derived from an EMBL/GenBank/DDBJ whole genome shotgun (WGS) entry which is preliminary data.</text>
</comment>
<feature type="domain" description="Flagellar basal body rod protein N-terminal" evidence="6">
    <location>
        <begin position="6"/>
        <end position="33"/>
    </location>
</feature>
<organism evidence="10 11">
    <name type="scientific">Solimicrobium silvestre</name>
    <dbReference type="NCBI Taxonomy" id="2099400"/>
    <lineage>
        <taxon>Bacteria</taxon>
        <taxon>Pseudomonadati</taxon>
        <taxon>Pseudomonadota</taxon>
        <taxon>Betaproteobacteria</taxon>
        <taxon>Burkholderiales</taxon>
        <taxon>Oxalobacteraceae</taxon>
        <taxon>Solimicrobium</taxon>
    </lineage>
</organism>
<dbReference type="AlphaFoldDB" id="A0A2S9GVS7"/>
<dbReference type="PANTHER" id="PTHR30435">
    <property type="entry name" value="FLAGELLAR PROTEIN"/>
    <property type="match status" value="1"/>
</dbReference>
<evidence type="ECO:0000256" key="2">
    <source>
        <dbReference type="ARBA" id="ARBA00009677"/>
    </source>
</evidence>
<dbReference type="GO" id="GO:0071978">
    <property type="term" value="P:bacterial-type flagellum-dependent swarming motility"/>
    <property type="evidence" value="ECO:0007669"/>
    <property type="project" value="TreeGrafter"/>
</dbReference>
<dbReference type="EMBL" id="PUGF01000018">
    <property type="protein sequence ID" value="PRC91827.1"/>
    <property type="molecule type" value="Genomic_DNA"/>
</dbReference>
<dbReference type="Gene3D" id="2.60.98.20">
    <property type="entry name" value="Flagellar hook protein FlgE"/>
    <property type="match status" value="1"/>
</dbReference>
<dbReference type="InterPro" id="IPR037925">
    <property type="entry name" value="FlgE/F/G-like"/>
</dbReference>
<reference evidence="10 11" key="1">
    <citation type="submission" date="2018-02" db="EMBL/GenBank/DDBJ databases">
        <title>Solimicrobium silvestre gen. nov., sp. nov., isolated from alpine forest soil.</title>
        <authorList>
            <person name="Margesin R."/>
            <person name="Albuquerque L."/>
            <person name="Zhang D.-C."/>
            <person name="Froufe H.J.C."/>
            <person name="Severino R."/>
            <person name="Roxo I."/>
            <person name="Egas C."/>
            <person name="Da Costa M.S."/>
        </authorList>
    </citation>
    <scope>NUCLEOTIDE SEQUENCE [LARGE SCALE GENOMIC DNA]</scope>
    <source>
        <strain evidence="10 11">S20-91</strain>
    </source>
</reference>
<evidence type="ECO:0000256" key="1">
    <source>
        <dbReference type="ARBA" id="ARBA00004117"/>
    </source>
</evidence>
<dbReference type="Pfam" id="PF22692">
    <property type="entry name" value="LlgE_F_G_D1"/>
    <property type="match status" value="1"/>
</dbReference>
<name>A0A2S9GVS7_9BURK</name>
<dbReference type="GO" id="GO:0009425">
    <property type="term" value="C:bacterial-type flagellum basal body"/>
    <property type="evidence" value="ECO:0007669"/>
    <property type="project" value="UniProtKB-SubCell"/>
</dbReference>
<dbReference type="NCBIfam" id="TIGR03506">
    <property type="entry name" value="FlgEFG_subfam"/>
    <property type="match status" value="1"/>
</dbReference>
<evidence type="ECO:0000256" key="3">
    <source>
        <dbReference type="ARBA" id="ARBA00019015"/>
    </source>
</evidence>
<dbReference type="RefSeq" id="WP_105533135.1">
    <property type="nucleotide sequence ID" value="NZ_PUGF01000018.1"/>
</dbReference>
<feature type="domain" description="Flagellar hook protein FlgE/F/G-like D1" evidence="9">
    <location>
        <begin position="83"/>
        <end position="144"/>
    </location>
</feature>
<dbReference type="InterPro" id="IPR001444">
    <property type="entry name" value="Flag_bb_rod_N"/>
</dbReference>
<feature type="domain" description="Flagellar hook protein FlgE D2" evidence="8">
    <location>
        <begin position="161"/>
        <end position="306"/>
    </location>
</feature>
<dbReference type="PROSITE" id="PS00588">
    <property type="entry name" value="FLAGELLA_BB_ROD"/>
    <property type="match status" value="1"/>
</dbReference>
<comment type="subcellular location">
    <subcellularLocation>
        <location evidence="1 5">Bacterial flagellum basal body</location>
    </subcellularLocation>
</comment>
<dbReference type="Pfam" id="PF07559">
    <property type="entry name" value="FlgE_D2"/>
    <property type="match status" value="1"/>
</dbReference>
<feature type="domain" description="Flagellar basal-body/hook protein C-terminal" evidence="7">
    <location>
        <begin position="380"/>
        <end position="424"/>
    </location>
</feature>
<evidence type="ECO:0000259" key="6">
    <source>
        <dbReference type="Pfam" id="PF00460"/>
    </source>
</evidence>
<keyword evidence="10" id="KW-0966">Cell projection</keyword>
<evidence type="ECO:0000259" key="7">
    <source>
        <dbReference type="Pfam" id="PF06429"/>
    </source>
</evidence>